<keyword evidence="2" id="KW-0540">Nuclease</keyword>
<dbReference type="AlphaFoldDB" id="K1JSS1"/>
<gene>
    <name evidence="8" type="ORF">HMPREF9465_01784</name>
</gene>
<dbReference type="InterPro" id="IPR013551">
    <property type="entry name" value="YicC-like_C"/>
</dbReference>
<feature type="domain" description="Endoribonuclease YicC-like C-terminal" evidence="7">
    <location>
        <begin position="174"/>
        <end position="299"/>
    </location>
</feature>
<feature type="domain" description="Endoribonuclease YicC-like N-terminal" evidence="6">
    <location>
        <begin position="4"/>
        <end position="154"/>
    </location>
</feature>
<dbReference type="GO" id="GO:0016787">
    <property type="term" value="F:hydrolase activity"/>
    <property type="evidence" value="ECO:0007669"/>
    <property type="project" value="UniProtKB-KW"/>
</dbReference>
<evidence type="ECO:0000256" key="4">
    <source>
        <dbReference type="ARBA" id="ARBA00022801"/>
    </source>
</evidence>
<dbReference type="NCBIfam" id="TIGR00255">
    <property type="entry name" value="YicC/YloC family endoribonuclease"/>
    <property type="match status" value="1"/>
</dbReference>
<dbReference type="InterPro" id="IPR005229">
    <property type="entry name" value="YicC/YloC-like"/>
</dbReference>
<proteinExistence type="inferred from homology"/>
<comment type="cofactor">
    <cofactor evidence="1">
        <name>a divalent metal cation</name>
        <dbReference type="ChEBI" id="CHEBI:60240"/>
    </cofactor>
</comment>
<organism evidence="8 9">
    <name type="scientific">Sutterella wadsworthensis 2_1_59BFAA</name>
    <dbReference type="NCBI Taxonomy" id="742823"/>
    <lineage>
        <taxon>Bacteria</taxon>
        <taxon>Pseudomonadati</taxon>
        <taxon>Pseudomonadota</taxon>
        <taxon>Betaproteobacteria</taxon>
        <taxon>Burkholderiales</taxon>
        <taxon>Sutterellaceae</taxon>
        <taxon>Sutterella</taxon>
    </lineage>
</organism>
<dbReference type="RefSeq" id="WP_005436215.1">
    <property type="nucleotide sequence ID" value="NZ_JH815518.1"/>
</dbReference>
<dbReference type="PANTHER" id="PTHR30636">
    <property type="entry name" value="UPF0701 PROTEIN YICC"/>
    <property type="match status" value="1"/>
</dbReference>
<evidence type="ECO:0000313" key="8">
    <source>
        <dbReference type="EMBL" id="EKB30737.1"/>
    </source>
</evidence>
<comment type="caution">
    <text evidence="8">The sequence shown here is derived from an EMBL/GenBank/DDBJ whole genome shotgun (WGS) entry which is preliminary data.</text>
</comment>
<dbReference type="Pfam" id="PF08340">
    <property type="entry name" value="YicC-like_C"/>
    <property type="match status" value="1"/>
</dbReference>
<dbReference type="PATRIC" id="fig|742823.3.peg.1779"/>
<dbReference type="PANTHER" id="PTHR30636:SF3">
    <property type="entry name" value="UPF0701 PROTEIN YICC"/>
    <property type="match status" value="1"/>
</dbReference>
<dbReference type="Pfam" id="PF03755">
    <property type="entry name" value="YicC-like_N"/>
    <property type="match status" value="1"/>
</dbReference>
<dbReference type="STRING" id="742823.HMPREF9465_01784"/>
<name>K1JSS1_9BURK</name>
<keyword evidence="9" id="KW-1185">Reference proteome</keyword>
<evidence type="ECO:0000256" key="3">
    <source>
        <dbReference type="ARBA" id="ARBA00022759"/>
    </source>
</evidence>
<dbReference type="HOGENOM" id="CLU_076609_2_0_4"/>
<evidence type="ECO:0000313" key="9">
    <source>
        <dbReference type="Proteomes" id="UP000005835"/>
    </source>
</evidence>
<evidence type="ECO:0000256" key="1">
    <source>
        <dbReference type="ARBA" id="ARBA00001968"/>
    </source>
</evidence>
<evidence type="ECO:0000256" key="5">
    <source>
        <dbReference type="ARBA" id="ARBA00035648"/>
    </source>
</evidence>
<keyword evidence="3" id="KW-0255">Endonuclease</keyword>
<dbReference type="EMBL" id="ADMG01000037">
    <property type="protein sequence ID" value="EKB30737.1"/>
    <property type="molecule type" value="Genomic_DNA"/>
</dbReference>
<keyword evidence="4" id="KW-0378">Hydrolase</keyword>
<dbReference type="InterPro" id="IPR013527">
    <property type="entry name" value="YicC-like_N"/>
</dbReference>
<sequence length="299" mass="33143">MTVASMTGYAVASGPTPLGTVTLECRSVNSRFLDLTLRLNEDLRFADPLIRETIQKRIARGKVEIRGYITPDENAVPARINASVLNRIVELQQTVLDAVPNARELSVSDLLSMPGVMVNDRIDQDAVSSAVLAVLNNALDAFTASRAREGEALASVLLNNCQQIEEVVTEVKGRMPEILAHIEGKLKERLENALCTALTETSTLTREEVSDRIRQEVTLYAMRMDVEEEINRLYTHVTEVRRILNKGGAVGRRLDFVVQEMNREANTLGSKAAAIEMTNASLALKVVIEQMREQIQNLE</sequence>
<accession>K1JSS1</accession>
<reference evidence="8 9" key="1">
    <citation type="submission" date="2012-05" db="EMBL/GenBank/DDBJ databases">
        <title>The Genome Sequence of Sutterella wadsworthensis 2_1_59BFAA.</title>
        <authorList>
            <consortium name="The Broad Institute Genome Sequencing Platform"/>
            <person name="Earl A."/>
            <person name="Ward D."/>
            <person name="Feldgarden M."/>
            <person name="Gevers D."/>
            <person name="Daigneault M."/>
            <person name="Strauss J."/>
            <person name="Allen-Vercoe E."/>
            <person name="Walker B."/>
            <person name="Young S.K."/>
            <person name="Zeng Q."/>
            <person name="Gargeya S."/>
            <person name="Fitzgerald M."/>
            <person name="Haas B."/>
            <person name="Abouelleil A."/>
            <person name="Alvarado L."/>
            <person name="Arachchi H.M."/>
            <person name="Berlin A.M."/>
            <person name="Chapman S.B."/>
            <person name="Goldberg J."/>
            <person name="Griggs A."/>
            <person name="Gujja S."/>
            <person name="Hansen M."/>
            <person name="Howarth C."/>
            <person name="Imamovic A."/>
            <person name="Larimer J."/>
            <person name="McCowen C."/>
            <person name="Montmayeur A."/>
            <person name="Murphy C."/>
            <person name="Neiman D."/>
            <person name="Pearson M."/>
            <person name="Priest M."/>
            <person name="Roberts A."/>
            <person name="Saif S."/>
            <person name="Shea T."/>
            <person name="Sisk P."/>
            <person name="Sykes S."/>
            <person name="Wortman J."/>
            <person name="Nusbaum C."/>
            <person name="Birren B."/>
        </authorList>
    </citation>
    <scope>NUCLEOTIDE SEQUENCE [LARGE SCALE GENOMIC DNA]</scope>
    <source>
        <strain evidence="8 9">2_1_59BFAA</strain>
    </source>
</reference>
<evidence type="ECO:0000259" key="7">
    <source>
        <dbReference type="Pfam" id="PF08340"/>
    </source>
</evidence>
<dbReference type="GO" id="GO:0004521">
    <property type="term" value="F:RNA endonuclease activity"/>
    <property type="evidence" value="ECO:0007669"/>
    <property type="project" value="InterPro"/>
</dbReference>
<dbReference type="eggNOG" id="COG1561">
    <property type="taxonomic scope" value="Bacteria"/>
</dbReference>
<protein>
    <submittedName>
        <fullName evidence="8">TIGR00255 family protein</fullName>
    </submittedName>
</protein>
<comment type="similarity">
    <text evidence="5">Belongs to the YicC/YloC family.</text>
</comment>
<dbReference type="Proteomes" id="UP000005835">
    <property type="component" value="Unassembled WGS sequence"/>
</dbReference>
<evidence type="ECO:0000259" key="6">
    <source>
        <dbReference type="Pfam" id="PF03755"/>
    </source>
</evidence>
<evidence type="ECO:0000256" key="2">
    <source>
        <dbReference type="ARBA" id="ARBA00022722"/>
    </source>
</evidence>